<name>A0ABT4CII1_9ACTN</name>
<keyword evidence="1" id="KW-0812">Transmembrane</keyword>
<feature type="transmembrane region" description="Helical" evidence="1">
    <location>
        <begin position="153"/>
        <end position="170"/>
    </location>
</feature>
<accession>A0ABT4CII1</accession>
<feature type="transmembrane region" description="Helical" evidence="1">
    <location>
        <begin position="217"/>
        <end position="236"/>
    </location>
</feature>
<proteinExistence type="predicted"/>
<sequence length="239" mass="25517">MTVDARVPARAAYDEWSDLRWRLPGVGIAVLFLSAVVLALAAGEKGSDLGRLQEGVARGAVEQVEVEGLLPGGVSWMGEQPVTLHWTDGVGRYTEVLVINGVDPHEDTGNAGRPYVLEDPAQMLKTLDPDVDVTYVGRPGEVWTLGGWRVPGAAGWIAVVAAAATVLLLIGGPQPWRATRWAWFWLVAASGPVGMLAYLLLGGPLGLLRPAARRPRLAGGWAFVLASLVLGGWRGFQVW</sequence>
<keyword evidence="1" id="KW-1133">Transmembrane helix</keyword>
<evidence type="ECO:0000313" key="2">
    <source>
        <dbReference type="EMBL" id="MCY4728782.1"/>
    </source>
</evidence>
<feature type="transmembrane region" description="Helical" evidence="1">
    <location>
        <begin position="23"/>
        <end position="43"/>
    </location>
</feature>
<keyword evidence="1" id="KW-0472">Membrane</keyword>
<comment type="caution">
    <text evidence="2">The sequence shown here is derived from an EMBL/GenBank/DDBJ whole genome shotgun (WGS) entry which is preliminary data.</text>
</comment>
<organism evidence="2 3">
    <name type="scientific">Nocardioides pini</name>
    <dbReference type="NCBI Taxonomy" id="2975053"/>
    <lineage>
        <taxon>Bacteria</taxon>
        <taxon>Bacillati</taxon>
        <taxon>Actinomycetota</taxon>
        <taxon>Actinomycetes</taxon>
        <taxon>Propionibacteriales</taxon>
        <taxon>Nocardioidaceae</taxon>
        <taxon>Nocardioides</taxon>
    </lineage>
</organism>
<gene>
    <name evidence="2" type="ORF">NYO98_21050</name>
</gene>
<feature type="transmembrane region" description="Helical" evidence="1">
    <location>
        <begin position="182"/>
        <end position="205"/>
    </location>
</feature>
<dbReference type="RefSeq" id="WP_268113847.1">
    <property type="nucleotide sequence ID" value="NZ_JAPPUX010000007.1"/>
</dbReference>
<evidence type="ECO:0000256" key="1">
    <source>
        <dbReference type="SAM" id="Phobius"/>
    </source>
</evidence>
<evidence type="ECO:0000313" key="3">
    <source>
        <dbReference type="Proteomes" id="UP001074726"/>
    </source>
</evidence>
<reference evidence="2" key="1">
    <citation type="submission" date="2022-08" db="EMBL/GenBank/DDBJ databases">
        <title>Genome sequencing of Nocardioides sp. STR2.</title>
        <authorList>
            <person name="So Y."/>
        </authorList>
    </citation>
    <scope>NUCLEOTIDE SEQUENCE</scope>
    <source>
        <strain evidence="2">STR2</strain>
    </source>
</reference>
<keyword evidence="3" id="KW-1185">Reference proteome</keyword>
<protein>
    <submittedName>
        <fullName evidence="2">Uncharacterized protein</fullName>
    </submittedName>
</protein>
<dbReference type="Proteomes" id="UP001074726">
    <property type="component" value="Unassembled WGS sequence"/>
</dbReference>
<dbReference type="EMBL" id="JAPPUX010000007">
    <property type="protein sequence ID" value="MCY4728782.1"/>
    <property type="molecule type" value="Genomic_DNA"/>
</dbReference>